<accession>A0ABX0FWL4</accession>
<dbReference type="EMBL" id="POVK01000002">
    <property type="protein sequence ID" value="NHA33131.1"/>
    <property type="molecule type" value="Genomic_DNA"/>
</dbReference>
<organism evidence="2 3">
    <name type="scientific">Staphylococcus schleiferi</name>
    <dbReference type="NCBI Taxonomy" id="1295"/>
    <lineage>
        <taxon>Bacteria</taxon>
        <taxon>Bacillati</taxon>
        <taxon>Bacillota</taxon>
        <taxon>Bacilli</taxon>
        <taxon>Bacillales</taxon>
        <taxon>Staphylococcaceae</taxon>
        <taxon>Staphylococcus</taxon>
    </lineage>
</organism>
<dbReference type="Proteomes" id="UP000572988">
    <property type="component" value="Unassembled WGS sequence"/>
</dbReference>
<reference evidence="2 3" key="1">
    <citation type="submission" date="2018-01" db="EMBL/GenBank/DDBJ databases">
        <title>Complete genome sequence of Staphylococcus Scheliferi isolated from human.</title>
        <authorList>
            <person name="Abouelkhair M.A."/>
            <person name="Bemis D.A."/>
            <person name="Kania S.A."/>
        </authorList>
    </citation>
    <scope>NUCLEOTIDE SEQUENCE [LARGE SCALE GENOMIC DNA]</scope>
    <source>
        <strain evidence="2 3">ATCC 43808</strain>
    </source>
</reference>
<evidence type="ECO:0000313" key="3">
    <source>
        <dbReference type="Proteomes" id="UP000572988"/>
    </source>
</evidence>
<sequence length="78" mass="9250">MSIMLPFFFIIFFYLKSGIFHLFLTPGLFEMPFDLMWKAILFELPFALLRLLPLLVLIYIGYLIIKNSIKIKAMEKNT</sequence>
<keyword evidence="1" id="KW-0472">Membrane</keyword>
<evidence type="ECO:0000256" key="1">
    <source>
        <dbReference type="SAM" id="Phobius"/>
    </source>
</evidence>
<feature type="transmembrane region" description="Helical" evidence="1">
    <location>
        <begin position="44"/>
        <end position="65"/>
    </location>
</feature>
<keyword evidence="3" id="KW-1185">Reference proteome</keyword>
<feature type="transmembrane region" description="Helical" evidence="1">
    <location>
        <begin position="7"/>
        <end position="24"/>
    </location>
</feature>
<gene>
    <name evidence="2" type="ORF">C1O36_01075</name>
</gene>
<proteinExistence type="predicted"/>
<evidence type="ECO:0000313" key="2">
    <source>
        <dbReference type="EMBL" id="NHA33131.1"/>
    </source>
</evidence>
<comment type="caution">
    <text evidence="2">The sequence shown here is derived from an EMBL/GenBank/DDBJ whole genome shotgun (WGS) entry which is preliminary data.</text>
</comment>
<name>A0ABX0FWL4_STASC</name>
<keyword evidence="1" id="KW-1133">Transmembrane helix</keyword>
<protein>
    <submittedName>
        <fullName evidence="2">Uncharacterized protein</fullName>
    </submittedName>
</protein>
<keyword evidence="1" id="KW-0812">Transmembrane</keyword>